<accession>A0A543ARK8</accession>
<feature type="transmembrane region" description="Helical" evidence="1">
    <location>
        <begin position="37"/>
        <end position="59"/>
    </location>
</feature>
<sequence length="352" mass="39258">MTISETPSTATPPRQRGSDYSRLTRLVRDAGLLRPRLGYYSVAIGLNAALFIGGWVGFFLIGQSWLILAVAVLMAISSAQLGFLGHEIGHRQVFRTRRVSNAVGLVVGNLAIGLGMGWWNDKHNRHHSRPNNVDHDPDVGPGALVWTPEQVADRRGIARVWARWQGRLFFPLLLLAGLNLHVSSFKALPKLSRYQRAVEFSLLIIHFGAYFAALFLVLSPGQAIAFFFVHKCLFGLYLGSTFAPNHKGMPLLTGDDQYDYVRRQVLTSRNIKGNWFVDLAMGGLNYQIEHHLFPSMPRPALRDSQAIVEQFCRDNSISYCETGLIESYRIATGHLDVVGNFDTARGRSQPVS</sequence>
<dbReference type="GO" id="GO:0016717">
    <property type="term" value="F:oxidoreductase activity, acting on paired donors, with oxidation of a pair of donors resulting in the reduction of molecular oxygen to two molecules of water"/>
    <property type="evidence" value="ECO:0007669"/>
    <property type="project" value="TreeGrafter"/>
</dbReference>
<dbReference type="InterPro" id="IPR005804">
    <property type="entry name" value="FA_desaturase_dom"/>
</dbReference>
<dbReference type="PANTHER" id="PTHR19353">
    <property type="entry name" value="FATTY ACID DESATURASE 2"/>
    <property type="match status" value="1"/>
</dbReference>
<dbReference type="CDD" id="cd03506">
    <property type="entry name" value="Delta6-FADS-like"/>
    <property type="match status" value="1"/>
</dbReference>
<keyword evidence="1" id="KW-1133">Transmembrane helix</keyword>
<dbReference type="Proteomes" id="UP000317043">
    <property type="component" value="Unassembled WGS sequence"/>
</dbReference>
<feature type="transmembrane region" description="Helical" evidence="1">
    <location>
        <begin position="168"/>
        <end position="188"/>
    </location>
</feature>
<dbReference type="Pfam" id="PF00487">
    <property type="entry name" value="FA_desaturase"/>
    <property type="match status" value="1"/>
</dbReference>
<dbReference type="PIRSF" id="PIRSF015921">
    <property type="entry name" value="FA_sphinglp_des"/>
    <property type="match status" value="1"/>
</dbReference>
<feature type="transmembrane region" description="Helical" evidence="1">
    <location>
        <begin position="98"/>
        <end position="119"/>
    </location>
</feature>
<reference evidence="3 4" key="1">
    <citation type="submission" date="2019-06" db="EMBL/GenBank/DDBJ databases">
        <title>Sequencing the genomes of 1000 actinobacteria strains.</title>
        <authorList>
            <person name="Klenk H.-P."/>
        </authorList>
    </citation>
    <scope>NUCLEOTIDE SEQUENCE [LARGE SCALE GENOMIC DNA]</scope>
    <source>
        <strain evidence="3 4">DSM 45928</strain>
    </source>
</reference>
<gene>
    <name evidence="3" type="ORF">FB566_0715</name>
</gene>
<feature type="transmembrane region" description="Helical" evidence="1">
    <location>
        <begin position="65"/>
        <end position="86"/>
    </location>
</feature>
<dbReference type="PANTHER" id="PTHR19353:SF19">
    <property type="entry name" value="DELTA(5) FATTY ACID DESATURASE C-RELATED"/>
    <property type="match status" value="1"/>
</dbReference>
<keyword evidence="1" id="KW-0472">Membrane</keyword>
<dbReference type="GO" id="GO:0008610">
    <property type="term" value="P:lipid biosynthetic process"/>
    <property type="evidence" value="ECO:0007669"/>
    <property type="project" value="UniProtKB-ARBA"/>
</dbReference>
<dbReference type="InParanoid" id="A0A543ARK8"/>
<dbReference type="EMBL" id="VFOW01000001">
    <property type="protein sequence ID" value="TQL75218.1"/>
    <property type="molecule type" value="Genomic_DNA"/>
</dbReference>
<evidence type="ECO:0000256" key="1">
    <source>
        <dbReference type="SAM" id="Phobius"/>
    </source>
</evidence>
<evidence type="ECO:0000259" key="2">
    <source>
        <dbReference type="Pfam" id="PF00487"/>
    </source>
</evidence>
<organism evidence="3 4">
    <name type="scientific">Stackebrandtia endophytica</name>
    <dbReference type="NCBI Taxonomy" id="1496996"/>
    <lineage>
        <taxon>Bacteria</taxon>
        <taxon>Bacillati</taxon>
        <taxon>Actinomycetota</taxon>
        <taxon>Actinomycetes</taxon>
        <taxon>Glycomycetales</taxon>
        <taxon>Glycomycetaceae</taxon>
        <taxon>Stackebrandtia</taxon>
    </lineage>
</organism>
<feature type="transmembrane region" description="Helical" evidence="1">
    <location>
        <begin position="200"/>
        <end position="218"/>
    </location>
</feature>
<dbReference type="InterPro" id="IPR012171">
    <property type="entry name" value="Fatty_acid_desaturase"/>
</dbReference>
<comment type="caution">
    <text evidence="3">The sequence shown here is derived from an EMBL/GenBank/DDBJ whole genome shotgun (WGS) entry which is preliminary data.</text>
</comment>
<keyword evidence="1" id="KW-0812">Transmembrane</keyword>
<evidence type="ECO:0000313" key="4">
    <source>
        <dbReference type="Proteomes" id="UP000317043"/>
    </source>
</evidence>
<keyword evidence="4" id="KW-1185">Reference proteome</keyword>
<proteinExistence type="predicted"/>
<dbReference type="GO" id="GO:0016020">
    <property type="term" value="C:membrane"/>
    <property type="evidence" value="ECO:0007669"/>
    <property type="project" value="TreeGrafter"/>
</dbReference>
<evidence type="ECO:0000313" key="3">
    <source>
        <dbReference type="EMBL" id="TQL75218.1"/>
    </source>
</evidence>
<feature type="domain" description="Fatty acid desaturase" evidence="2">
    <location>
        <begin position="64"/>
        <end position="321"/>
    </location>
</feature>
<protein>
    <submittedName>
        <fullName evidence="3">Fatty acid desaturase</fullName>
    </submittedName>
</protein>
<name>A0A543ARK8_9ACTN</name>
<dbReference type="AlphaFoldDB" id="A0A543ARK8"/>